<dbReference type="InterPro" id="IPR012341">
    <property type="entry name" value="6hp_glycosidase-like_sf"/>
</dbReference>
<dbReference type="PANTHER" id="PTHR34987">
    <property type="entry name" value="C, PUTATIVE (AFU_ORTHOLOGUE AFUA_3G02880)-RELATED"/>
    <property type="match status" value="1"/>
</dbReference>
<dbReference type="EMBL" id="CP107523">
    <property type="protein sequence ID" value="UYN56028.1"/>
    <property type="molecule type" value="Genomic_DNA"/>
</dbReference>
<organism evidence="3 4">
    <name type="scientific">Lacticaseibacillus chiayiensis</name>
    <dbReference type="NCBI Taxonomy" id="2100821"/>
    <lineage>
        <taxon>Bacteria</taxon>
        <taxon>Bacillati</taxon>
        <taxon>Bacillota</taxon>
        <taxon>Bacilli</taxon>
        <taxon>Lactobacillales</taxon>
        <taxon>Lactobacillaceae</taxon>
        <taxon>Lacticaseibacillus</taxon>
    </lineage>
</organism>
<dbReference type="InterPro" id="IPR035396">
    <property type="entry name" value="Bac_rhamnosid6H"/>
</dbReference>
<reference evidence="3" key="1">
    <citation type="submission" date="2022-10" db="EMBL/GenBank/DDBJ databases">
        <title>Comparative genomic analysis and in-vitro probiotic properties of the potential probiotic L. chiayiensis AACE 3.</title>
        <authorList>
            <person name="Kang X."/>
        </authorList>
    </citation>
    <scope>NUCLEOTIDE SEQUENCE</scope>
    <source>
        <strain evidence="3">AACE 3</strain>
    </source>
</reference>
<dbReference type="InterPro" id="IPR008928">
    <property type="entry name" value="6-hairpin_glycosidase_sf"/>
</dbReference>
<keyword evidence="4" id="KW-1185">Reference proteome</keyword>
<evidence type="ECO:0000313" key="4">
    <source>
        <dbReference type="Proteomes" id="UP001164790"/>
    </source>
</evidence>
<feature type="domain" description="Alpha-L-rhamnosidase C-terminal" evidence="2">
    <location>
        <begin position="288"/>
        <end position="342"/>
    </location>
</feature>
<name>A0ABY6H3V4_9LACO</name>
<proteinExistence type="predicted"/>
<dbReference type="PANTHER" id="PTHR34987:SF4">
    <property type="entry name" value="ALPHA-L-RHAMNOSIDASE C-TERMINAL DOMAIN-CONTAINING PROTEIN"/>
    <property type="match status" value="1"/>
</dbReference>
<dbReference type="Proteomes" id="UP001164790">
    <property type="component" value="Chromosome"/>
</dbReference>
<accession>A0ABY6H3V4</accession>
<protein>
    <submittedName>
        <fullName evidence="3">Trehalase family glycosidase</fullName>
    </submittedName>
</protein>
<sequence length="343" mass="38091">MIIDTHDDDTTVVVVFARGNEPIFAQSFDVYVNGRCLGVGSARQQEHDYGTDHTAIYYIVYDATDYLKNSKGVDNFAEKVGLVTNDGLVDWPISERDGFVEGTYNTPFNAIFYGAYSTMAKIDKVLHHDDDAAHYQDRAATIKENLIAKLYDDATGRFFDSLNADQQINRHTSHHASAYALCYGVYTDQAMADRLSQFVANDGQFVGSIYFIYFMLKDLFESGHAADAITLLTDPNDQKDHKSFAAILDSLKATIAPEARSNFYKPNPTLSHPWGATPGLTIVQGILGIMPIEPGFSTFRIKVRPGKLTHLNLTTPSVKGLITVHYQQEADNRILEVAVPMNA</sequence>
<evidence type="ECO:0000259" key="2">
    <source>
        <dbReference type="Pfam" id="PF17390"/>
    </source>
</evidence>
<evidence type="ECO:0000313" key="3">
    <source>
        <dbReference type="EMBL" id="UYN56028.1"/>
    </source>
</evidence>
<evidence type="ECO:0000259" key="1">
    <source>
        <dbReference type="Pfam" id="PF17389"/>
    </source>
</evidence>
<dbReference type="GO" id="GO:0016798">
    <property type="term" value="F:hydrolase activity, acting on glycosyl bonds"/>
    <property type="evidence" value="ECO:0007669"/>
    <property type="project" value="UniProtKB-KW"/>
</dbReference>
<keyword evidence="3" id="KW-0378">Hydrolase</keyword>
<dbReference type="Pfam" id="PF17389">
    <property type="entry name" value="Bac_rhamnosid6H"/>
    <property type="match status" value="1"/>
</dbReference>
<gene>
    <name evidence="3" type="ORF">OFW50_11175</name>
</gene>
<keyword evidence="3" id="KW-0326">Glycosidase</keyword>
<dbReference type="Gene3D" id="1.50.10.10">
    <property type="match status" value="1"/>
</dbReference>
<dbReference type="SUPFAM" id="SSF48208">
    <property type="entry name" value="Six-hairpin glycosidases"/>
    <property type="match status" value="1"/>
</dbReference>
<dbReference type="InterPro" id="IPR035398">
    <property type="entry name" value="Bac_rhamnosid_C"/>
</dbReference>
<dbReference type="Pfam" id="PF17390">
    <property type="entry name" value="Bac_rhamnosid_C"/>
    <property type="match status" value="1"/>
</dbReference>
<feature type="domain" description="Alpha-L-rhamnosidase six-hairpin glycosidase" evidence="1">
    <location>
        <begin position="83"/>
        <end position="233"/>
    </location>
</feature>
<dbReference type="Gene3D" id="2.60.420.10">
    <property type="entry name" value="Maltose phosphorylase, domain 3"/>
    <property type="match status" value="1"/>
</dbReference>